<evidence type="ECO:0000313" key="9">
    <source>
        <dbReference type="Proteomes" id="UP000321461"/>
    </source>
</evidence>
<accession>A0A5C9ADQ7</accession>
<protein>
    <recommendedName>
        <fullName evidence="2">Uncharacterized protein YebO</fullName>
    </recommendedName>
</protein>
<reference evidence="8 9" key="1">
    <citation type="submission" date="2019-08" db="EMBL/GenBank/DDBJ databases">
        <title>Whole genome analysis of cultivated E. coli strains isolated from CD patients and healthy donors.</title>
        <authorList>
            <person name="Siniagina M.N."/>
            <person name="Markelova M.I."/>
            <person name="Laikov A.V."/>
            <person name="Boulygina E.A."/>
            <person name="Khusnutdinova D.R."/>
            <person name="Kharchenko A."/>
            <person name="Grigoryeva T.V."/>
        </authorList>
    </citation>
    <scope>NUCLEOTIDE SEQUENCE [LARGE SCALE GENOMIC DNA]</scope>
    <source>
        <strain evidence="8 9">3_77_5</strain>
    </source>
</reference>
<dbReference type="EMBL" id="VSBS01001596">
    <property type="protein sequence ID" value="TXS98209.1"/>
    <property type="molecule type" value="Genomic_DNA"/>
</dbReference>
<comment type="caution">
    <text evidence="8">The sequence shown here is derived from an EMBL/GenBank/DDBJ whole genome shotgun (WGS) entry which is preliminary data.</text>
</comment>
<feature type="non-terminal residue" evidence="8">
    <location>
        <position position="44"/>
    </location>
</feature>
<gene>
    <name evidence="8" type="ORF">FWK02_29210</name>
</gene>
<sequence length="44" mass="4877">MNEVVNSGVMNIASLVVSVVVLLIGLILWFFINRASSRTNEQIE</sequence>
<dbReference type="Pfam" id="PF13974">
    <property type="entry name" value="YebO"/>
    <property type="match status" value="1"/>
</dbReference>
<dbReference type="GO" id="GO:0005886">
    <property type="term" value="C:plasma membrane"/>
    <property type="evidence" value="ECO:0007669"/>
    <property type="project" value="UniProtKB-SubCell"/>
</dbReference>
<keyword evidence="5 7" id="KW-1133">Transmembrane helix</keyword>
<feature type="transmembrane region" description="Helical" evidence="7">
    <location>
        <begin position="12"/>
        <end position="32"/>
    </location>
</feature>
<keyword evidence="4 7" id="KW-0812">Transmembrane</keyword>
<organism evidence="8 9">
    <name type="scientific">Escherichia coli</name>
    <dbReference type="NCBI Taxonomy" id="562"/>
    <lineage>
        <taxon>Bacteria</taxon>
        <taxon>Pseudomonadati</taxon>
        <taxon>Pseudomonadota</taxon>
        <taxon>Gammaproteobacteria</taxon>
        <taxon>Enterobacterales</taxon>
        <taxon>Enterobacteriaceae</taxon>
        <taxon>Escherichia</taxon>
    </lineage>
</organism>
<evidence type="ECO:0000256" key="7">
    <source>
        <dbReference type="SAM" id="Phobius"/>
    </source>
</evidence>
<proteinExistence type="predicted"/>
<keyword evidence="3" id="KW-1003">Cell membrane</keyword>
<evidence type="ECO:0000256" key="4">
    <source>
        <dbReference type="ARBA" id="ARBA00022692"/>
    </source>
</evidence>
<evidence type="ECO:0000256" key="1">
    <source>
        <dbReference type="ARBA" id="ARBA00004162"/>
    </source>
</evidence>
<evidence type="ECO:0000256" key="3">
    <source>
        <dbReference type="ARBA" id="ARBA00022475"/>
    </source>
</evidence>
<name>A0A5C9ADQ7_ECOLX</name>
<evidence type="ECO:0000313" key="8">
    <source>
        <dbReference type="EMBL" id="TXS98209.1"/>
    </source>
</evidence>
<comment type="subcellular location">
    <subcellularLocation>
        <location evidence="1">Cell membrane</location>
        <topology evidence="1">Single-pass membrane protein</topology>
    </subcellularLocation>
</comment>
<dbReference type="InterPro" id="IPR025594">
    <property type="entry name" value="YebO"/>
</dbReference>
<evidence type="ECO:0000256" key="2">
    <source>
        <dbReference type="ARBA" id="ARBA00015648"/>
    </source>
</evidence>
<keyword evidence="6 7" id="KW-0472">Membrane</keyword>
<dbReference type="AlphaFoldDB" id="A0A5C9ADQ7"/>
<evidence type="ECO:0000256" key="5">
    <source>
        <dbReference type="ARBA" id="ARBA00022989"/>
    </source>
</evidence>
<evidence type="ECO:0000256" key="6">
    <source>
        <dbReference type="ARBA" id="ARBA00023136"/>
    </source>
</evidence>
<dbReference type="Proteomes" id="UP000321461">
    <property type="component" value="Unassembled WGS sequence"/>
</dbReference>